<comment type="caution">
    <text evidence="2">The sequence shown here is derived from an EMBL/GenBank/DDBJ whole genome shotgun (WGS) entry which is preliminary data.</text>
</comment>
<gene>
    <name evidence="2" type="ORF">LSTR_LSTR017673</name>
</gene>
<keyword evidence="3" id="KW-1185">Reference proteome</keyword>
<feature type="region of interest" description="Disordered" evidence="1">
    <location>
        <begin position="16"/>
        <end position="37"/>
    </location>
</feature>
<sequence>MILMSCGISMRLKDRLTSPPPLPPLPPPLPPPPSTPNKVIEPPHRLCALCTLGKYVRLQRGVHVWHTLYRCLRLYPFLPTPQAPPPISPPFLSSWYCGLHGQLDLVSHLPPEYRCRFLQR</sequence>
<dbReference type="EMBL" id="QKKF02006518">
    <property type="protein sequence ID" value="RZF46305.1"/>
    <property type="molecule type" value="Genomic_DNA"/>
</dbReference>
<proteinExistence type="predicted"/>
<feature type="compositionally biased region" description="Pro residues" evidence="1">
    <location>
        <begin position="18"/>
        <end position="35"/>
    </location>
</feature>
<evidence type="ECO:0000256" key="1">
    <source>
        <dbReference type="SAM" id="MobiDB-lite"/>
    </source>
</evidence>
<evidence type="ECO:0000313" key="3">
    <source>
        <dbReference type="Proteomes" id="UP000291343"/>
    </source>
</evidence>
<evidence type="ECO:0000313" key="2">
    <source>
        <dbReference type="EMBL" id="RZF46305.1"/>
    </source>
</evidence>
<dbReference type="Proteomes" id="UP000291343">
    <property type="component" value="Unassembled WGS sequence"/>
</dbReference>
<name>A0A482XJP9_LAOST</name>
<protein>
    <submittedName>
        <fullName evidence="2">Uncharacterized protein</fullName>
    </submittedName>
</protein>
<accession>A0A482XJP9</accession>
<dbReference type="AlphaFoldDB" id="A0A482XJP9"/>
<reference evidence="2 3" key="1">
    <citation type="journal article" date="2017" name="Gigascience">
        <title>Genome sequence of the small brown planthopper, Laodelphax striatellus.</title>
        <authorList>
            <person name="Zhu J."/>
            <person name="Jiang F."/>
            <person name="Wang X."/>
            <person name="Yang P."/>
            <person name="Bao Y."/>
            <person name="Zhao W."/>
            <person name="Wang W."/>
            <person name="Lu H."/>
            <person name="Wang Q."/>
            <person name="Cui N."/>
            <person name="Li J."/>
            <person name="Chen X."/>
            <person name="Luo L."/>
            <person name="Yu J."/>
            <person name="Kang L."/>
            <person name="Cui F."/>
        </authorList>
    </citation>
    <scope>NUCLEOTIDE SEQUENCE [LARGE SCALE GENOMIC DNA]</scope>
    <source>
        <strain evidence="2">Lst14</strain>
    </source>
</reference>
<dbReference type="InParanoid" id="A0A482XJP9"/>
<organism evidence="2 3">
    <name type="scientific">Laodelphax striatellus</name>
    <name type="common">Small brown planthopper</name>
    <name type="synonym">Delphax striatella</name>
    <dbReference type="NCBI Taxonomy" id="195883"/>
    <lineage>
        <taxon>Eukaryota</taxon>
        <taxon>Metazoa</taxon>
        <taxon>Ecdysozoa</taxon>
        <taxon>Arthropoda</taxon>
        <taxon>Hexapoda</taxon>
        <taxon>Insecta</taxon>
        <taxon>Pterygota</taxon>
        <taxon>Neoptera</taxon>
        <taxon>Paraneoptera</taxon>
        <taxon>Hemiptera</taxon>
        <taxon>Auchenorrhyncha</taxon>
        <taxon>Fulgoroidea</taxon>
        <taxon>Delphacidae</taxon>
        <taxon>Criomorphinae</taxon>
        <taxon>Laodelphax</taxon>
    </lineage>
</organism>